<organism evidence="1 2">
    <name type="scientific">Vigna mungo</name>
    <name type="common">Black gram</name>
    <name type="synonym">Phaseolus mungo</name>
    <dbReference type="NCBI Taxonomy" id="3915"/>
    <lineage>
        <taxon>Eukaryota</taxon>
        <taxon>Viridiplantae</taxon>
        <taxon>Streptophyta</taxon>
        <taxon>Embryophyta</taxon>
        <taxon>Tracheophyta</taxon>
        <taxon>Spermatophyta</taxon>
        <taxon>Magnoliopsida</taxon>
        <taxon>eudicotyledons</taxon>
        <taxon>Gunneridae</taxon>
        <taxon>Pentapetalae</taxon>
        <taxon>rosids</taxon>
        <taxon>fabids</taxon>
        <taxon>Fabales</taxon>
        <taxon>Fabaceae</taxon>
        <taxon>Papilionoideae</taxon>
        <taxon>50 kb inversion clade</taxon>
        <taxon>NPAAA clade</taxon>
        <taxon>indigoferoid/millettioid clade</taxon>
        <taxon>Phaseoleae</taxon>
        <taxon>Vigna</taxon>
    </lineage>
</organism>
<dbReference type="Proteomes" id="UP001374535">
    <property type="component" value="Chromosome 6"/>
</dbReference>
<proteinExistence type="predicted"/>
<protein>
    <submittedName>
        <fullName evidence="1">Uncharacterized protein</fullName>
    </submittedName>
</protein>
<accession>A0AAQ3RUJ9</accession>
<gene>
    <name evidence="1" type="ORF">V8G54_020278</name>
</gene>
<reference evidence="1 2" key="1">
    <citation type="journal article" date="2023" name="Life. Sci Alliance">
        <title>Evolutionary insights into 3D genome organization and epigenetic landscape of Vigna mungo.</title>
        <authorList>
            <person name="Junaid A."/>
            <person name="Singh B."/>
            <person name="Bhatia S."/>
        </authorList>
    </citation>
    <scope>NUCLEOTIDE SEQUENCE [LARGE SCALE GENOMIC DNA]</scope>
    <source>
        <strain evidence="1">Urdbean</strain>
    </source>
</reference>
<sequence length="106" mass="12240">MPLNFPVLHCTSSKRCIKFNSFNGCCSSFILTCILSNPEVNIIKISPSFALCCLQDDVRISHVEFPIFRSGQWNWLKILNPPYFSSYFLTNSLECWIQHFCSTRHG</sequence>
<dbReference type="EMBL" id="CP144695">
    <property type="protein sequence ID" value="WVZ06932.1"/>
    <property type="molecule type" value="Genomic_DNA"/>
</dbReference>
<name>A0AAQ3RUJ9_VIGMU</name>
<evidence type="ECO:0000313" key="1">
    <source>
        <dbReference type="EMBL" id="WVZ06932.1"/>
    </source>
</evidence>
<evidence type="ECO:0000313" key="2">
    <source>
        <dbReference type="Proteomes" id="UP001374535"/>
    </source>
</evidence>
<keyword evidence="2" id="KW-1185">Reference proteome</keyword>
<dbReference type="AlphaFoldDB" id="A0AAQ3RUJ9"/>